<feature type="transmembrane region" description="Helical" evidence="1">
    <location>
        <begin position="66"/>
        <end position="87"/>
    </location>
</feature>
<sequence>MYLYLGILLIASGCLLWYMEEKNTLLNWTIVSSIGLIAVGAFLLLDSMEHLFKKTSGFEKKKIELYTWHWFYIMGLIFMGTISYTIASYLHLKMDEWTFLKALLIAIPFVFIEYQFMLRGIYYAKEHLLMNSLQILVITTIFCCFNSLLINYFVLQLPMVIWRELLSVVFLLMAFFTSTSI</sequence>
<name>A0A6C0HNF0_9ZZZZ</name>
<accession>A0A6C0HNF0</accession>
<proteinExistence type="predicted"/>
<keyword evidence="1" id="KW-1133">Transmembrane helix</keyword>
<feature type="transmembrane region" description="Helical" evidence="1">
    <location>
        <begin position="99"/>
        <end position="116"/>
    </location>
</feature>
<evidence type="ECO:0000313" key="2">
    <source>
        <dbReference type="EMBL" id="QHT81880.1"/>
    </source>
</evidence>
<dbReference type="EMBL" id="MN739993">
    <property type="protein sequence ID" value="QHT81880.1"/>
    <property type="molecule type" value="Genomic_DNA"/>
</dbReference>
<feature type="transmembrane region" description="Helical" evidence="1">
    <location>
        <begin position="160"/>
        <end position="178"/>
    </location>
</feature>
<keyword evidence="1" id="KW-0472">Membrane</keyword>
<dbReference type="AlphaFoldDB" id="A0A6C0HNF0"/>
<feature type="transmembrane region" description="Helical" evidence="1">
    <location>
        <begin position="128"/>
        <end position="154"/>
    </location>
</feature>
<organism evidence="2">
    <name type="scientific">viral metagenome</name>
    <dbReference type="NCBI Taxonomy" id="1070528"/>
    <lineage>
        <taxon>unclassified sequences</taxon>
        <taxon>metagenomes</taxon>
        <taxon>organismal metagenomes</taxon>
    </lineage>
</organism>
<feature type="transmembrane region" description="Helical" evidence="1">
    <location>
        <begin position="26"/>
        <end position="45"/>
    </location>
</feature>
<keyword evidence="1" id="KW-0812">Transmembrane</keyword>
<evidence type="ECO:0000256" key="1">
    <source>
        <dbReference type="SAM" id="Phobius"/>
    </source>
</evidence>
<protein>
    <submittedName>
        <fullName evidence="2">Uncharacterized protein</fullName>
    </submittedName>
</protein>
<reference evidence="2" key="1">
    <citation type="journal article" date="2020" name="Nature">
        <title>Giant virus diversity and host interactions through global metagenomics.</title>
        <authorList>
            <person name="Schulz F."/>
            <person name="Roux S."/>
            <person name="Paez-Espino D."/>
            <person name="Jungbluth S."/>
            <person name="Walsh D.A."/>
            <person name="Denef V.J."/>
            <person name="McMahon K.D."/>
            <person name="Konstantinidis K.T."/>
            <person name="Eloe-Fadrosh E.A."/>
            <person name="Kyrpides N.C."/>
            <person name="Woyke T."/>
        </authorList>
    </citation>
    <scope>NUCLEOTIDE SEQUENCE</scope>
    <source>
        <strain evidence="2">GVMAG-M-3300023184-160</strain>
    </source>
</reference>